<comment type="caution">
    <text evidence="1">The sequence shown here is derived from an EMBL/GenBank/DDBJ whole genome shotgun (WGS) entry which is preliminary data.</text>
</comment>
<gene>
    <name evidence="1" type="ORF">PWYN_17885</name>
</gene>
<dbReference type="InterPro" id="IPR036388">
    <property type="entry name" value="WH-like_DNA-bd_sf"/>
</dbReference>
<dbReference type="Pfam" id="PF02082">
    <property type="entry name" value="Rrf2"/>
    <property type="match status" value="1"/>
</dbReference>
<dbReference type="InterPro" id="IPR036390">
    <property type="entry name" value="WH_DNA-bd_sf"/>
</dbReference>
<dbReference type="AlphaFoldDB" id="A0A098M2K2"/>
<name>A0A098M2K2_9BACL</name>
<reference evidence="1 2" key="2">
    <citation type="submission" date="2014-10" db="EMBL/GenBank/DDBJ databases">
        <title>Comparative genomics of the Paenibacillus odorifer group.</title>
        <authorList>
            <person name="Tsai Y.-C."/>
            <person name="Martin N."/>
            <person name="Korlach J."/>
            <person name="Wiedmann M."/>
        </authorList>
    </citation>
    <scope>NUCLEOTIDE SEQUENCE [LARGE SCALE GENOMIC DNA]</scope>
    <source>
        <strain evidence="1 2">DSM 18334</strain>
    </source>
</reference>
<dbReference type="EMBL" id="JQCR01000003">
    <property type="protein sequence ID" value="KGE16585.1"/>
    <property type="molecule type" value="Genomic_DNA"/>
</dbReference>
<dbReference type="InterPro" id="IPR000944">
    <property type="entry name" value="Tscrpt_reg_Rrf2"/>
</dbReference>
<keyword evidence="2" id="KW-1185">Reference proteome</keyword>
<dbReference type="GO" id="GO:0003700">
    <property type="term" value="F:DNA-binding transcription factor activity"/>
    <property type="evidence" value="ECO:0007669"/>
    <property type="project" value="TreeGrafter"/>
</dbReference>
<evidence type="ECO:0000313" key="2">
    <source>
        <dbReference type="Proteomes" id="UP000029734"/>
    </source>
</evidence>
<evidence type="ECO:0000313" key="1">
    <source>
        <dbReference type="EMBL" id="KGE16585.1"/>
    </source>
</evidence>
<dbReference type="PANTHER" id="PTHR33221">
    <property type="entry name" value="WINGED HELIX-TURN-HELIX TRANSCRIPTIONAL REGULATOR, RRF2 FAMILY"/>
    <property type="match status" value="1"/>
</dbReference>
<dbReference type="PROSITE" id="PS51197">
    <property type="entry name" value="HTH_RRF2_2"/>
    <property type="match status" value="1"/>
</dbReference>
<dbReference type="Proteomes" id="UP000029734">
    <property type="component" value="Unassembled WGS sequence"/>
</dbReference>
<proteinExistence type="predicted"/>
<dbReference type="GO" id="GO:0005829">
    <property type="term" value="C:cytosol"/>
    <property type="evidence" value="ECO:0007669"/>
    <property type="project" value="TreeGrafter"/>
</dbReference>
<dbReference type="FunFam" id="1.10.10.10:FF:000138">
    <property type="entry name" value="Rrf2 family transcriptional regulator"/>
    <property type="match status" value="1"/>
</dbReference>
<sequence>MNISTRFAVAIHILTLLDQNKEGKSTSEWIAGSVNTNPVVIRRITGMLKEAGLVHVRPGVAGAKLARSSAEITLLQIYKAVHAVEEDSLFSIHEHPNPSCPVGKNIAGAIVPVFSLAQKAMEHVLHEVTLQQIVNEIPSN</sequence>
<dbReference type="OrthoDB" id="213028at2"/>
<organism evidence="1 2">
    <name type="scientific">Paenibacillus wynnii</name>
    <dbReference type="NCBI Taxonomy" id="268407"/>
    <lineage>
        <taxon>Bacteria</taxon>
        <taxon>Bacillati</taxon>
        <taxon>Bacillota</taxon>
        <taxon>Bacilli</taxon>
        <taxon>Bacillales</taxon>
        <taxon>Paenibacillaceae</taxon>
        <taxon>Paenibacillus</taxon>
    </lineage>
</organism>
<protein>
    <submittedName>
        <fullName evidence="1">Rrf2 family transcriptional regulator</fullName>
    </submittedName>
</protein>
<reference evidence="1 2" key="1">
    <citation type="submission" date="2014-08" db="EMBL/GenBank/DDBJ databases">
        <authorList>
            <person name="den Bakker H.C."/>
        </authorList>
    </citation>
    <scope>NUCLEOTIDE SEQUENCE [LARGE SCALE GENOMIC DNA]</scope>
    <source>
        <strain evidence="1 2">DSM 18334</strain>
    </source>
</reference>
<dbReference type="RefSeq" id="WP_036654595.1">
    <property type="nucleotide sequence ID" value="NZ_JQCR01000003.1"/>
</dbReference>
<dbReference type="SUPFAM" id="SSF46785">
    <property type="entry name" value="Winged helix' DNA-binding domain"/>
    <property type="match status" value="1"/>
</dbReference>
<dbReference type="PANTHER" id="PTHR33221:SF15">
    <property type="entry name" value="HTH-TYPE TRANSCRIPTIONAL REGULATOR YWGB-RELATED"/>
    <property type="match status" value="1"/>
</dbReference>
<dbReference type="Gene3D" id="1.10.10.10">
    <property type="entry name" value="Winged helix-like DNA-binding domain superfamily/Winged helix DNA-binding domain"/>
    <property type="match status" value="1"/>
</dbReference>
<dbReference type="STRING" id="268407.PWYN_17885"/>
<accession>A0A098M2K2</accession>
<dbReference type="eggNOG" id="COG1959">
    <property type="taxonomic scope" value="Bacteria"/>
</dbReference>